<accession>A0A2T1LVX3</accession>
<evidence type="ECO:0000313" key="1">
    <source>
        <dbReference type="EMBL" id="PSF35775.1"/>
    </source>
</evidence>
<evidence type="ECO:0000313" key="2">
    <source>
        <dbReference type="Proteomes" id="UP000239001"/>
    </source>
</evidence>
<organism evidence="1 2">
    <name type="scientific">Aphanothece hegewaldii CCALA 016</name>
    <dbReference type="NCBI Taxonomy" id="2107694"/>
    <lineage>
        <taxon>Bacteria</taxon>
        <taxon>Bacillati</taxon>
        <taxon>Cyanobacteriota</taxon>
        <taxon>Cyanophyceae</taxon>
        <taxon>Oscillatoriophycideae</taxon>
        <taxon>Chroococcales</taxon>
        <taxon>Aphanothecaceae</taxon>
        <taxon>Aphanothece</taxon>
    </lineage>
</organism>
<reference evidence="1 2" key="1">
    <citation type="submission" date="2018-03" db="EMBL/GenBank/DDBJ databases">
        <title>The ancient ancestry and fast evolution of plastids.</title>
        <authorList>
            <person name="Moore K.R."/>
            <person name="Magnabosco C."/>
            <person name="Momper L."/>
            <person name="Gold D.A."/>
            <person name="Bosak T."/>
            <person name="Fournier G.P."/>
        </authorList>
    </citation>
    <scope>NUCLEOTIDE SEQUENCE [LARGE SCALE GENOMIC DNA]</scope>
    <source>
        <strain evidence="1 2">CCALA 016</strain>
    </source>
</reference>
<comment type="caution">
    <text evidence="1">The sequence shown here is derived from an EMBL/GenBank/DDBJ whole genome shotgun (WGS) entry which is preliminary data.</text>
</comment>
<dbReference type="AlphaFoldDB" id="A0A2T1LVX3"/>
<proteinExistence type="predicted"/>
<dbReference type="RefSeq" id="WP_106457740.1">
    <property type="nucleotide sequence ID" value="NZ_PXOH01000017.1"/>
</dbReference>
<dbReference type="Proteomes" id="UP000239001">
    <property type="component" value="Unassembled WGS sequence"/>
</dbReference>
<gene>
    <name evidence="1" type="ORF">C7H19_15225</name>
</gene>
<reference evidence="1 2" key="2">
    <citation type="submission" date="2018-03" db="EMBL/GenBank/DDBJ databases">
        <authorList>
            <person name="Keele B.F."/>
        </authorList>
    </citation>
    <scope>NUCLEOTIDE SEQUENCE [LARGE SCALE GENOMIC DNA]</scope>
    <source>
        <strain evidence="1 2">CCALA 016</strain>
    </source>
</reference>
<dbReference type="EMBL" id="PXOH01000017">
    <property type="protein sequence ID" value="PSF35775.1"/>
    <property type="molecule type" value="Genomic_DNA"/>
</dbReference>
<sequence>MLTLEKCDVRIRVLADGKAVRNPPAPLPNMQDIGIRVMPLAWENPMLARKNPSLAEYMLVTEDFQANIFKQIVEAKTVKYRLCNSDSEVFELTTQEKSDLRKFYRFFAKK</sequence>
<name>A0A2T1LVX3_9CHRO</name>
<protein>
    <submittedName>
        <fullName evidence="1">Uncharacterized protein</fullName>
    </submittedName>
</protein>
<keyword evidence="2" id="KW-1185">Reference proteome</keyword>